<dbReference type="Proteomes" id="UP000182858">
    <property type="component" value="Chromosome I"/>
</dbReference>
<evidence type="ECO:0000313" key="5">
    <source>
        <dbReference type="Proteomes" id="UP000317951"/>
    </source>
</evidence>
<protein>
    <recommendedName>
        <fullName evidence="1">DUF6602 domain-containing protein</fullName>
    </recommendedName>
</protein>
<reference evidence="2 4" key="1">
    <citation type="submission" date="2016-10" db="EMBL/GenBank/DDBJ databases">
        <authorList>
            <person name="Varghese N."/>
            <person name="Submissions S."/>
        </authorList>
    </citation>
    <scope>NUCLEOTIDE SEQUENCE [LARGE SCALE GENOMIC DNA]</scope>
    <source>
        <strain evidence="2 4">DSM 17835</strain>
    </source>
</reference>
<feature type="domain" description="DUF6602" evidence="1">
    <location>
        <begin position="30"/>
        <end position="132"/>
    </location>
</feature>
<organism evidence="3 5">
    <name type="scientific">Pseudomonas extremaustralis</name>
    <dbReference type="NCBI Taxonomy" id="359110"/>
    <lineage>
        <taxon>Bacteria</taxon>
        <taxon>Pseudomonadati</taxon>
        <taxon>Pseudomonadota</taxon>
        <taxon>Gammaproteobacteria</taxon>
        <taxon>Pseudomonadales</taxon>
        <taxon>Pseudomonadaceae</taxon>
        <taxon>Pseudomonas</taxon>
    </lineage>
</organism>
<accession>A0A5C5QPZ8</accession>
<evidence type="ECO:0000313" key="3">
    <source>
        <dbReference type="EMBL" id="TWS07585.1"/>
    </source>
</evidence>
<dbReference type="EMBL" id="VFET01000001">
    <property type="protein sequence ID" value="TWS07585.1"/>
    <property type="molecule type" value="Genomic_DNA"/>
</dbReference>
<evidence type="ECO:0000313" key="2">
    <source>
        <dbReference type="EMBL" id="SDE92322.1"/>
    </source>
</evidence>
<gene>
    <name evidence="3" type="ORF">FIV36_02035</name>
    <name evidence="2" type="ORF">SAMN05216591_1392</name>
</gene>
<dbReference type="InterPro" id="IPR046537">
    <property type="entry name" value="DUF6602"/>
</dbReference>
<dbReference type="CDD" id="cd21173">
    <property type="entry name" value="NucC-like"/>
    <property type="match status" value="1"/>
</dbReference>
<dbReference type="Pfam" id="PF20247">
    <property type="entry name" value="DUF6602"/>
    <property type="match status" value="1"/>
</dbReference>
<dbReference type="EMBL" id="LT629689">
    <property type="protein sequence ID" value="SDE92322.1"/>
    <property type="molecule type" value="Genomic_DNA"/>
</dbReference>
<keyword evidence="4" id="KW-1185">Reference proteome</keyword>
<dbReference type="OrthoDB" id="5188057at2"/>
<dbReference type="AlphaFoldDB" id="A0A5C5QPZ8"/>
<evidence type="ECO:0000313" key="4">
    <source>
        <dbReference type="Proteomes" id="UP000182858"/>
    </source>
</evidence>
<proteinExistence type="predicted"/>
<dbReference type="Proteomes" id="UP000317951">
    <property type="component" value="Unassembled WGS sequence"/>
</dbReference>
<evidence type="ECO:0000259" key="1">
    <source>
        <dbReference type="Pfam" id="PF20247"/>
    </source>
</evidence>
<reference evidence="3 5" key="2">
    <citation type="submission" date="2019-06" db="EMBL/GenBank/DDBJ databases">
        <title>Pseudomonas bimorpha sp. nov. isolated from bovine raw milk and skim milk concentrate.</title>
        <authorList>
            <person name="Hofmann K."/>
            <person name="Huptas C."/>
            <person name="Doll E."/>
            <person name="Scherer S."/>
            <person name="Wenning M."/>
        </authorList>
    </citation>
    <scope>NUCLEOTIDE SEQUENCE [LARGE SCALE GENOMIC DNA]</scope>
    <source>
        <strain evidence="3 5">DSM 17835</strain>
    </source>
</reference>
<sequence length="328" mass="37256">MSQPPTSTNPWTAYVTARMAALIVESKSINAAFGHNTLRGSARELFVKQFLRPFLPPQIGIGTGEIINHLGQRSRQVDVVLYNIDRIAPALVNGSDAGVFPWECVIAVIEVKSRLTAQVWEDAHLNAYSVDQIYRGLAEPDLLIDGKRPNENKLSTTPIPYYVFGFDSDLKEKTEIKSVLNGTQSFDIGQEGARLFSSFDALNRKAREREEIQQLIKTHPPATPEQKQRLRELPADDFYTYRSDVLGVCVAGKEWTHGHIRFDDVVDPRYAVPDHRTMSRWNFCWSTALSKEKLEDVLHFLGHLIELSCEMPKCTRHYSLARYLVEPK</sequence>
<name>A0A5C5QPZ8_9PSED</name>